<evidence type="ECO:0000313" key="5">
    <source>
        <dbReference type="EMBL" id="PKF36804.1"/>
    </source>
</evidence>
<evidence type="ECO:0000256" key="3">
    <source>
        <dbReference type="ARBA" id="ARBA00023163"/>
    </source>
</evidence>
<dbReference type="Pfam" id="PF09278">
    <property type="entry name" value="MerR-DNA-bind"/>
    <property type="match status" value="1"/>
</dbReference>
<dbReference type="InterPro" id="IPR015358">
    <property type="entry name" value="Tscrpt_reg_MerR_DNA-bd"/>
</dbReference>
<dbReference type="SMART" id="SM00422">
    <property type="entry name" value="HTH_MERR"/>
    <property type="match status" value="1"/>
</dbReference>
<evidence type="ECO:0000259" key="4">
    <source>
        <dbReference type="PROSITE" id="PS50937"/>
    </source>
</evidence>
<sequence length="128" mass="14757">MLIGQLAKQTDLSRDTIRFYEKMQLIQSMTCNNGYKDYSEQTLQQLQLIRTAKNLGFSLNEIKQILAMTAQDEIPAPQVQSIFQDKLDLIDEKIAQLHQIRTMLSRFTQGEACPLRQDCPIPDLNQLL</sequence>
<feature type="domain" description="HTH merR-type" evidence="4">
    <location>
        <begin position="1"/>
        <end position="68"/>
    </location>
</feature>
<dbReference type="AlphaFoldDB" id="A0A2N0WK29"/>
<dbReference type="InterPro" id="IPR000551">
    <property type="entry name" value="MerR-type_HTH_dom"/>
</dbReference>
<dbReference type="SUPFAM" id="SSF46955">
    <property type="entry name" value="Putative DNA-binding domain"/>
    <property type="match status" value="1"/>
</dbReference>
<evidence type="ECO:0000313" key="6">
    <source>
        <dbReference type="Proteomes" id="UP000233553"/>
    </source>
</evidence>
<dbReference type="Pfam" id="PF00376">
    <property type="entry name" value="MerR"/>
    <property type="match status" value="1"/>
</dbReference>
<dbReference type="PROSITE" id="PS00552">
    <property type="entry name" value="HTH_MERR_1"/>
    <property type="match status" value="1"/>
</dbReference>
<dbReference type="PROSITE" id="PS50937">
    <property type="entry name" value="HTH_MERR_2"/>
    <property type="match status" value="1"/>
</dbReference>
<dbReference type="PANTHER" id="PTHR30204">
    <property type="entry name" value="REDOX-CYCLING DRUG-SENSING TRANSCRIPTIONAL ACTIVATOR SOXR"/>
    <property type="match status" value="1"/>
</dbReference>
<dbReference type="InterPro" id="IPR009061">
    <property type="entry name" value="DNA-bd_dom_put_sf"/>
</dbReference>
<name>A0A2N0WK29_9GAMM</name>
<evidence type="ECO:0000256" key="1">
    <source>
        <dbReference type="ARBA" id="ARBA00023015"/>
    </source>
</evidence>
<protein>
    <submittedName>
        <fullName evidence="5">Heavy metal-responsive transcriptional regulator</fullName>
    </submittedName>
</protein>
<evidence type="ECO:0000256" key="2">
    <source>
        <dbReference type="ARBA" id="ARBA00023125"/>
    </source>
</evidence>
<dbReference type="EMBL" id="PISJ01000002">
    <property type="protein sequence ID" value="PKF36804.1"/>
    <property type="molecule type" value="Genomic_DNA"/>
</dbReference>
<reference evidence="5 6" key="1">
    <citation type="submission" date="2017-12" db="EMBL/GenBank/DDBJ databases">
        <title>Draft Genome sequences of multiple microbial strains isolated from spacecraft associated surfaces.</title>
        <authorList>
            <person name="Seuylemezian A."/>
            <person name="Vaishampayan P."/>
            <person name="Venkateswaran K."/>
        </authorList>
    </citation>
    <scope>NUCLEOTIDE SEQUENCE [LARGE SCALE GENOMIC DNA]</scope>
    <source>
        <strain evidence="5 6">2P01AA</strain>
    </source>
</reference>
<dbReference type="Proteomes" id="UP000233553">
    <property type="component" value="Unassembled WGS sequence"/>
</dbReference>
<keyword evidence="3" id="KW-0804">Transcription</keyword>
<keyword evidence="1" id="KW-0805">Transcription regulation</keyword>
<accession>A0A2N0WK29</accession>
<dbReference type="GO" id="GO:0003700">
    <property type="term" value="F:DNA-binding transcription factor activity"/>
    <property type="evidence" value="ECO:0007669"/>
    <property type="project" value="InterPro"/>
</dbReference>
<proteinExistence type="predicted"/>
<gene>
    <name evidence="5" type="ORF">CW311_01560</name>
</gene>
<keyword evidence="2" id="KW-0238">DNA-binding</keyword>
<comment type="caution">
    <text evidence="5">The sequence shown here is derived from an EMBL/GenBank/DDBJ whole genome shotgun (WGS) entry which is preliminary data.</text>
</comment>
<dbReference type="Gene3D" id="1.10.1660.10">
    <property type="match status" value="1"/>
</dbReference>
<dbReference type="InterPro" id="IPR047057">
    <property type="entry name" value="MerR_fam"/>
</dbReference>
<dbReference type="RefSeq" id="WP_101235426.1">
    <property type="nucleotide sequence ID" value="NZ_PISJ01000002.1"/>
</dbReference>
<dbReference type="PRINTS" id="PR00040">
    <property type="entry name" value="HTHMERR"/>
</dbReference>
<dbReference type="PANTHER" id="PTHR30204:SF94">
    <property type="entry name" value="HEAVY METAL-DEPENDENT TRANSCRIPTIONAL REGULATOR HI_0293-RELATED"/>
    <property type="match status" value="1"/>
</dbReference>
<dbReference type="GO" id="GO:0003677">
    <property type="term" value="F:DNA binding"/>
    <property type="evidence" value="ECO:0007669"/>
    <property type="project" value="UniProtKB-KW"/>
</dbReference>
<organism evidence="5 6">
    <name type="scientific">Acinetobacter proteolyticus</name>
    <dbReference type="NCBI Taxonomy" id="1776741"/>
    <lineage>
        <taxon>Bacteria</taxon>
        <taxon>Pseudomonadati</taxon>
        <taxon>Pseudomonadota</taxon>
        <taxon>Gammaproteobacteria</taxon>
        <taxon>Moraxellales</taxon>
        <taxon>Moraxellaceae</taxon>
        <taxon>Acinetobacter</taxon>
    </lineage>
</organism>